<gene>
    <name evidence="4" type="ORF">HK097_011340</name>
</gene>
<protein>
    <recommendedName>
        <fullName evidence="6">NAD(P)-binding protein</fullName>
    </recommendedName>
</protein>
<keyword evidence="5" id="KW-1185">Reference proteome</keyword>
<evidence type="ECO:0000256" key="1">
    <source>
        <dbReference type="ARBA" id="ARBA00006484"/>
    </source>
</evidence>
<dbReference type="GO" id="GO:0016491">
    <property type="term" value="F:oxidoreductase activity"/>
    <property type="evidence" value="ECO:0007669"/>
    <property type="project" value="UniProtKB-KW"/>
</dbReference>
<evidence type="ECO:0000256" key="2">
    <source>
        <dbReference type="ARBA" id="ARBA00022857"/>
    </source>
</evidence>
<dbReference type="InterPro" id="IPR036291">
    <property type="entry name" value="NAD(P)-bd_dom_sf"/>
</dbReference>
<dbReference type="InterPro" id="IPR002347">
    <property type="entry name" value="SDR_fam"/>
</dbReference>
<dbReference type="InterPro" id="IPR020904">
    <property type="entry name" value="Sc_DH/Rdtase_CS"/>
</dbReference>
<comment type="similarity">
    <text evidence="1">Belongs to the short-chain dehydrogenases/reductases (SDR) family.</text>
</comment>
<dbReference type="Proteomes" id="UP001212841">
    <property type="component" value="Unassembled WGS sequence"/>
</dbReference>
<organism evidence="4 5">
    <name type="scientific">Rhizophlyctis rosea</name>
    <dbReference type="NCBI Taxonomy" id="64517"/>
    <lineage>
        <taxon>Eukaryota</taxon>
        <taxon>Fungi</taxon>
        <taxon>Fungi incertae sedis</taxon>
        <taxon>Chytridiomycota</taxon>
        <taxon>Chytridiomycota incertae sedis</taxon>
        <taxon>Chytridiomycetes</taxon>
        <taxon>Rhizophlyctidales</taxon>
        <taxon>Rhizophlyctidaceae</taxon>
        <taxon>Rhizophlyctis</taxon>
    </lineage>
</organism>
<evidence type="ECO:0000313" key="5">
    <source>
        <dbReference type="Proteomes" id="UP001212841"/>
    </source>
</evidence>
<sequence>MSLQKLNCVVTGANRGIGLGLVQQLLSQQQHSTVFALCRNPNSATSLTNLSNQYPNRIHIIECDVSSSTSTSSAAFKVGSIDPTGIDIVIANAGIANPGLIATTPAETFLEVLKVNTMGPVHTFQAFYPLLKQKEMSKFFVISSELGSSKAAPSRNTTGTTAYGMSKSAANYFVQCVAREHAKEGIIAMAICPGWVDTDMGHEYAKQRGRNERPSFTLEESVVPLVQLMLGATKENSGQYVNRLGERIPF</sequence>
<accession>A0AAD5S8W5</accession>
<keyword evidence="2" id="KW-0521">NADP</keyword>
<keyword evidence="3" id="KW-0560">Oxidoreductase</keyword>
<dbReference type="Gene3D" id="3.40.50.720">
    <property type="entry name" value="NAD(P)-binding Rossmann-like Domain"/>
    <property type="match status" value="1"/>
</dbReference>
<dbReference type="PANTHER" id="PTHR43544">
    <property type="entry name" value="SHORT-CHAIN DEHYDROGENASE/REDUCTASE"/>
    <property type="match status" value="1"/>
</dbReference>
<dbReference type="GO" id="GO:0005737">
    <property type="term" value="C:cytoplasm"/>
    <property type="evidence" value="ECO:0007669"/>
    <property type="project" value="TreeGrafter"/>
</dbReference>
<name>A0AAD5S8W5_9FUNG</name>
<dbReference type="Pfam" id="PF00106">
    <property type="entry name" value="adh_short"/>
    <property type="match status" value="1"/>
</dbReference>
<dbReference type="SUPFAM" id="SSF51735">
    <property type="entry name" value="NAD(P)-binding Rossmann-fold domains"/>
    <property type="match status" value="1"/>
</dbReference>
<dbReference type="AlphaFoldDB" id="A0AAD5S8W5"/>
<dbReference type="PRINTS" id="PR00081">
    <property type="entry name" value="GDHRDH"/>
</dbReference>
<dbReference type="EMBL" id="JADGJD010000922">
    <property type="protein sequence ID" value="KAJ3047657.1"/>
    <property type="molecule type" value="Genomic_DNA"/>
</dbReference>
<evidence type="ECO:0000313" key="4">
    <source>
        <dbReference type="EMBL" id="KAJ3047657.1"/>
    </source>
</evidence>
<dbReference type="InterPro" id="IPR051468">
    <property type="entry name" value="Fungal_SecMetab_SDRs"/>
</dbReference>
<dbReference type="CDD" id="cd05325">
    <property type="entry name" value="carb_red_sniffer_like_SDR_c"/>
    <property type="match status" value="1"/>
</dbReference>
<dbReference type="PROSITE" id="PS00061">
    <property type="entry name" value="ADH_SHORT"/>
    <property type="match status" value="1"/>
</dbReference>
<comment type="caution">
    <text evidence="4">The sequence shown here is derived from an EMBL/GenBank/DDBJ whole genome shotgun (WGS) entry which is preliminary data.</text>
</comment>
<reference evidence="4" key="1">
    <citation type="submission" date="2020-05" db="EMBL/GenBank/DDBJ databases">
        <title>Phylogenomic resolution of chytrid fungi.</title>
        <authorList>
            <person name="Stajich J.E."/>
            <person name="Amses K."/>
            <person name="Simmons R."/>
            <person name="Seto K."/>
            <person name="Myers J."/>
            <person name="Bonds A."/>
            <person name="Quandt C.A."/>
            <person name="Barry K."/>
            <person name="Liu P."/>
            <person name="Grigoriev I."/>
            <person name="Longcore J.E."/>
            <person name="James T.Y."/>
        </authorList>
    </citation>
    <scope>NUCLEOTIDE SEQUENCE</scope>
    <source>
        <strain evidence="4">JEL0318</strain>
    </source>
</reference>
<evidence type="ECO:0008006" key="6">
    <source>
        <dbReference type="Google" id="ProtNLM"/>
    </source>
</evidence>
<proteinExistence type="inferred from homology"/>
<dbReference type="PANTHER" id="PTHR43544:SF7">
    <property type="entry name" value="NADB-LER2"/>
    <property type="match status" value="1"/>
</dbReference>
<evidence type="ECO:0000256" key="3">
    <source>
        <dbReference type="ARBA" id="ARBA00023002"/>
    </source>
</evidence>